<feature type="region of interest" description="Disordered" evidence="1">
    <location>
        <begin position="380"/>
        <end position="442"/>
    </location>
</feature>
<dbReference type="InterPro" id="IPR025676">
    <property type="entry name" value="Clr5_dom"/>
</dbReference>
<feature type="domain" description="Clr5" evidence="2">
    <location>
        <begin position="7"/>
        <end position="58"/>
    </location>
</feature>
<feature type="compositionally biased region" description="Acidic residues" evidence="1">
    <location>
        <begin position="73"/>
        <end position="85"/>
    </location>
</feature>
<evidence type="ECO:0000313" key="3">
    <source>
        <dbReference type="EMBL" id="KFX44362.1"/>
    </source>
</evidence>
<feature type="compositionally biased region" description="Low complexity" evidence="1">
    <location>
        <begin position="173"/>
        <end position="184"/>
    </location>
</feature>
<organism evidence="3">
    <name type="scientific">Talaromyces marneffei PM1</name>
    <dbReference type="NCBI Taxonomy" id="1077442"/>
    <lineage>
        <taxon>Eukaryota</taxon>
        <taxon>Fungi</taxon>
        <taxon>Dikarya</taxon>
        <taxon>Ascomycota</taxon>
        <taxon>Pezizomycotina</taxon>
        <taxon>Eurotiomycetes</taxon>
        <taxon>Eurotiomycetidae</taxon>
        <taxon>Eurotiales</taxon>
        <taxon>Trichocomaceae</taxon>
        <taxon>Talaromyces</taxon>
        <taxon>Talaromyces sect. Talaromyces</taxon>
    </lineage>
</organism>
<feature type="compositionally biased region" description="Low complexity" evidence="1">
    <location>
        <begin position="423"/>
        <end position="442"/>
    </location>
</feature>
<reference key="1">
    <citation type="journal article" date="2014" name="PLoS Genet.">
        <title>Signature Gene Expression Reveals Novel Clues to the Molecular Mechanisms of Dimorphic Transition in Penicillium marneffei.</title>
        <authorList>
            <person name="Yang E."/>
            <person name="Wang G."/>
            <person name="Cai J."/>
            <person name="Woo P.C."/>
            <person name="Lau S.K."/>
            <person name="Yuen K.-Y."/>
            <person name="Chow W.-N."/>
            <person name="Lin X."/>
        </authorList>
    </citation>
    <scope>NUCLEOTIDE SEQUENCE [LARGE SCALE GENOMIC DNA]</scope>
    <source>
        <strain>PM1</strain>
    </source>
</reference>
<protein>
    <recommendedName>
        <fullName evidence="2">Clr5 domain-containing protein</fullName>
    </recommendedName>
</protein>
<reference evidence="3" key="2">
    <citation type="journal article" date="2014" name="PLoS Genet.">
        <title>Signature gene expression reveals novel clues to the molecular mechanisms of dimorphic transition in Penicillium marneffei.</title>
        <authorList>
            <person name="Yang E."/>
            <person name="Wang G."/>
            <person name="Cai J."/>
            <person name="Woo P.C."/>
            <person name="Lau S.K."/>
            <person name="Yuen K.-Y."/>
            <person name="Chow W.-N."/>
            <person name="Lin X."/>
        </authorList>
    </citation>
    <scope>NUCLEOTIDE SEQUENCE</scope>
    <source>
        <strain evidence="3">PM1</strain>
    </source>
</reference>
<name>A0A093UVQ4_TALMA</name>
<evidence type="ECO:0000256" key="1">
    <source>
        <dbReference type="SAM" id="MobiDB-lite"/>
    </source>
</evidence>
<dbReference type="AlphaFoldDB" id="A0A093UVQ4"/>
<proteinExistence type="predicted"/>
<dbReference type="Pfam" id="PF14420">
    <property type="entry name" value="Clr5"/>
    <property type="match status" value="1"/>
</dbReference>
<feature type="region of interest" description="Disordered" evidence="1">
    <location>
        <begin position="173"/>
        <end position="193"/>
    </location>
</feature>
<sequence length="473" mass="53210">MKTSIPSDVWEKKKALIARLYKDEEWPLKQVIKQIRTEDFNPSETQLRSRLKKWRVTKPSRQIRKKPAGEQGDNNDEEYEEDGTEEMSPVETRNSKCDVKNTTPNTSAMAIPTPPQSQHSQSENLALTREWYPTDVWVQSQQEQQQQQHISPQQAVIVTQPEVVATQAWTGSISAPSPITTTTPEQHPSHGSVSQINTPVITQFATHALPAYDFPQQPQQPSPTNSIPQPQTTHVLSPTYVSPTYAMAHISYPQPAPPTATHWPTGNDYIEPDSNPAAAISMQPTSWYTSLYDAAGAAATNTAYYHGRAVNPVSGYNNPIMQHMPSPQEMGTSYQVQAHAHAQTQAQPMTAAPGYHGYDEGVSVRPWRRATTSHYTPEYAPGVVRVDRQGRQRKPVPDRKRKESVEEMDLLAQQQHHQEHEQLQSMQQSMHPAYQPQPQHPQYIAAGHSQPLIPHDIYAYAGHEQLLQRPLGH</sequence>
<feature type="compositionally biased region" description="Basic and acidic residues" evidence="1">
    <location>
        <begin position="385"/>
        <end position="405"/>
    </location>
</feature>
<accession>A0A093UVQ4</accession>
<feature type="region of interest" description="Disordered" evidence="1">
    <location>
        <begin position="40"/>
        <end position="123"/>
    </location>
</feature>
<comment type="caution">
    <text evidence="3">The sequence shown here is derived from an EMBL/GenBank/DDBJ whole genome shotgun (WGS) entry which is preliminary data.</text>
</comment>
<gene>
    <name evidence="3" type="ORF">GQ26_0291050</name>
</gene>
<dbReference type="HOGENOM" id="CLU_577685_0_0_1"/>
<dbReference type="EMBL" id="JPOX01000029">
    <property type="protein sequence ID" value="KFX44362.1"/>
    <property type="molecule type" value="Genomic_DNA"/>
</dbReference>
<evidence type="ECO:0000259" key="2">
    <source>
        <dbReference type="Pfam" id="PF14420"/>
    </source>
</evidence>
<feature type="compositionally biased region" description="Basic residues" evidence="1">
    <location>
        <begin position="49"/>
        <end position="66"/>
    </location>
</feature>
<dbReference type="eggNOG" id="ENOG502RNRR">
    <property type="taxonomic scope" value="Eukaryota"/>
</dbReference>